<name>A0A5B7D1Z3_PORTR</name>
<proteinExistence type="predicted"/>
<dbReference type="Proteomes" id="UP000324222">
    <property type="component" value="Unassembled WGS sequence"/>
</dbReference>
<evidence type="ECO:0000313" key="2">
    <source>
        <dbReference type="EMBL" id="MPC15231.1"/>
    </source>
</evidence>
<dbReference type="AlphaFoldDB" id="A0A5B7D1Z3"/>
<evidence type="ECO:0000256" key="1">
    <source>
        <dbReference type="SAM" id="MobiDB-lite"/>
    </source>
</evidence>
<keyword evidence="3" id="KW-1185">Reference proteome</keyword>
<sequence>MLGRGSWRAARNGANPAPPSPPSLSPGAVLAPALRRYHRALPLPQCHEDSRSRKQTSLAVKLPQRVWQRGRRSGVLKMVSGLRCPGSLARSDPLIQGRITP</sequence>
<protein>
    <submittedName>
        <fullName evidence="2">Uncharacterized protein</fullName>
    </submittedName>
</protein>
<accession>A0A5B7D1Z3</accession>
<evidence type="ECO:0000313" key="3">
    <source>
        <dbReference type="Proteomes" id="UP000324222"/>
    </source>
</evidence>
<dbReference type="EMBL" id="VSRR010000409">
    <property type="protein sequence ID" value="MPC15231.1"/>
    <property type="molecule type" value="Genomic_DNA"/>
</dbReference>
<feature type="region of interest" description="Disordered" evidence="1">
    <location>
        <begin position="1"/>
        <end position="28"/>
    </location>
</feature>
<comment type="caution">
    <text evidence="2">The sequence shown here is derived from an EMBL/GenBank/DDBJ whole genome shotgun (WGS) entry which is preliminary data.</text>
</comment>
<organism evidence="2 3">
    <name type="scientific">Portunus trituberculatus</name>
    <name type="common">Swimming crab</name>
    <name type="synonym">Neptunus trituberculatus</name>
    <dbReference type="NCBI Taxonomy" id="210409"/>
    <lineage>
        <taxon>Eukaryota</taxon>
        <taxon>Metazoa</taxon>
        <taxon>Ecdysozoa</taxon>
        <taxon>Arthropoda</taxon>
        <taxon>Crustacea</taxon>
        <taxon>Multicrustacea</taxon>
        <taxon>Malacostraca</taxon>
        <taxon>Eumalacostraca</taxon>
        <taxon>Eucarida</taxon>
        <taxon>Decapoda</taxon>
        <taxon>Pleocyemata</taxon>
        <taxon>Brachyura</taxon>
        <taxon>Eubrachyura</taxon>
        <taxon>Portunoidea</taxon>
        <taxon>Portunidae</taxon>
        <taxon>Portuninae</taxon>
        <taxon>Portunus</taxon>
    </lineage>
</organism>
<reference evidence="2 3" key="1">
    <citation type="submission" date="2019-05" db="EMBL/GenBank/DDBJ databases">
        <title>Another draft genome of Portunus trituberculatus and its Hox gene families provides insights of decapod evolution.</title>
        <authorList>
            <person name="Jeong J.-H."/>
            <person name="Song I."/>
            <person name="Kim S."/>
            <person name="Choi T."/>
            <person name="Kim D."/>
            <person name="Ryu S."/>
            <person name="Kim W."/>
        </authorList>
    </citation>
    <scope>NUCLEOTIDE SEQUENCE [LARGE SCALE GENOMIC DNA]</scope>
    <source>
        <tissue evidence="2">Muscle</tissue>
    </source>
</reference>
<gene>
    <name evidence="2" type="ORF">E2C01_008016</name>
</gene>